<protein>
    <submittedName>
        <fullName evidence="1">Uncharacterized protein</fullName>
    </submittedName>
</protein>
<dbReference type="EMBL" id="CAJNBK010000004">
    <property type="protein sequence ID" value="CAE6734711.1"/>
    <property type="molecule type" value="Genomic_DNA"/>
</dbReference>
<proteinExistence type="predicted"/>
<accession>A0ABM8R629</accession>
<gene>
    <name evidence="1" type="ORF">R69888_02232</name>
</gene>
<organism evidence="1 2">
    <name type="scientific">Paraburkholderia haematera</name>
    <dbReference type="NCBI Taxonomy" id="2793077"/>
    <lineage>
        <taxon>Bacteria</taxon>
        <taxon>Pseudomonadati</taxon>
        <taxon>Pseudomonadota</taxon>
        <taxon>Betaproteobacteria</taxon>
        <taxon>Burkholderiales</taxon>
        <taxon>Burkholderiaceae</taxon>
        <taxon>Paraburkholderia</taxon>
    </lineage>
</organism>
<reference evidence="1 2" key="1">
    <citation type="submission" date="2021-02" db="EMBL/GenBank/DDBJ databases">
        <authorList>
            <person name="Vanwijnsberghe S."/>
        </authorList>
    </citation>
    <scope>NUCLEOTIDE SEQUENCE [LARGE SCALE GENOMIC DNA]</scope>
    <source>
        <strain evidence="1 2">LMG 31837</strain>
    </source>
</reference>
<sequence>MMYEPGVVYRNMQRADGDITAKHGAPGTATVIAGGTTDCSGGYS</sequence>
<evidence type="ECO:0000313" key="1">
    <source>
        <dbReference type="EMBL" id="CAE6734711.1"/>
    </source>
</evidence>
<keyword evidence="2" id="KW-1185">Reference proteome</keyword>
<comment type="caution">
    <text evidence="1">The sequence shown here is derived from an EMBL/GenBank/DDBJ whole genome shotgun (WGS) entry which is preliminary data.</text>
</comment>
<evidence type="ECO:0000313" key="2">
    <source>
        <dbReference type="Proteomes" id="UP000672526"/>
    </source>
</evidence>
<dbReference type="Proteomes" id="UP000672526">
    <property type="component" value="Unassembled WGS sequence"/>
</dbReference>
<name>A0ABM8R629_9BURK</name>